<dbReference type="SUPFAM" id="SSF101898">
    <property type="entry name" value="NHL repeat"/>
    <property type="match status" value="1"/>
</dbReference>
<accession>A0A7S4A6L3</accession>
<sequence>MDAICGATETKPDCAYIGQRYAGAEKYLGGARGPDGTIYAVPGHALRVMEINTRGETRLVGPELPGKFKWLRGILGRDGACYAIPCHAEQVLRIRPPLPNETEPRVDLVGPKLPGLWKWHGAVEDPKTGLIYAIPQTAMKVLRLAPAGCLRNNAEPQVDLIGPDLPGRWKFYGGLYSHTAKAIYGIPACAPGVLRIGLPDEKIEVIGDLPEGGWKWHGGCTTQDGQVWGIPSNSLSVLRISPHPDGDVVSTIPGPDNKPLVGGQHRDDDKYKYLGGVVSPIDGCMYCIPSDADRILRVDPSTASCSYVGRDLSDIAKGQSRGQNKWQNGFAGQDGCIYAIPLKCERVLRIDPSKEDCASLIGGPFEGLNLWEGGVEGNDGALYCMPLKCDRVMRIAPAGCEPLPSNRCTVS</sequence>
<gene>
    <name evidence="1" type="ORF">PCAL00307_LOCUS20856</name>
    <name evidence="2" type="ORF">PECAL_1P05900</name>
</gene>
<dbReference type="OrthoDB" id="10260017at2759"/>
<keyword evidence="3" id="KW-1185">Reference proteome</keyword>
<dbReference type="EMBL" id="HBIW01024170">
    <property type="protein sequence ID" value="CAE0705407.1"/>
    <property type="molecule type" value="Transcribed_RNA"/>
</dbReference>
<reference evidence="2" key="2">
    <citation type="submission" date="2021-11" db="EMBL/GenBank/DDBJ databases">
        <authorList>
            <consortium name="Genoscope - CEA"/>
            <person name="William W."/>
        </authorList>
    </citation>
    <scope>NUCLEOTIDE SEQUENCE</scope>
</reference>
<protein>
    <recommendedName>
        <fullName evidence="4">Glucose/Sorbosone dehydrogenase domain-containing protein</fullName>
    </recommendedName>
</protein>
<evidence type="ECO:0000313" key="1">
    <source>
        <dbReference type="EMBL" id="CAE0705407.1"/>
    </source>
</evidence>
<evidence type="ECO:0000313" key="2">
    <source>
        <dbReference type="EMBL" id="CAH0364236.1"/>
    </source>
</evidence>
<dbReference type="Proteomes" id="UP000789595">
    <property type="component" value="Unassembled WGS sequence"/>
</dbReference>
<proteinExistence type="predicted"/>
<dbReference type="AlphaFoldDB" id="A0A7S4A6L3"/>
<dbReference type="EMBL" id="CAKKNE010000001">
    <property type="protein sequence ID" value="CAH0364236.1"/>
    <property type="molecule type" value="Genomic_DNA"/>
</dbReference>
<reference evidence="1" key="1">
    <citation type="submission" date="2021-01" db="EMBL/GenBank/DDBJ databases">
        <authorList>
            <person name="Corre E."/>
            <person name="Pelletier E."/>
            <person name="Niang G."/>
            <person name="Scheremetjew M."/>
            <person name="Finn R."/>
            <person name="Kale V."/>
            <person name="Holt S."/>
            <person name="Cochrane G."/>
            <person name="Meng A."/>
            <person name="Brown T."/>
            <person name="Cohen L."/>
        </authorList>
    </citation>
    <scope>NUCLEOTIDE SEQUENCE</scope>
    <source>
        <strain evidence="1">CCMP1756</strain>
    </source>
</reference>
<organism evidence="1">
    <name type="scientific">Pelagomonas calceolata</name>
    <dbReference type="NCBI Taxonomy" id="35677"/>
    <lineage>
        <taxon>Eukaryota</taxon>
        <taxon>Sar</taxon>
        <taxon>Stramenopiles</taxon>
        <taxon>Ochrophyta</taxon>
        <taxon>Pelagophyceae</taxon>
        <taxon>Pelagomonadales</taxon>
        <taxon>Pelagomonadaceae</taxon>
        <taxon>Pelagomonas</taxon>
    </lineage>
</organism>
<evidence type="ECO:0000313" key="3">
    <source>
        <dbReference type="Proteomes" id="UP000789595"/>
    </source>
</evidence>
<evidence type="ECO:0008006" key="4">
    <source>
        <dbReference type="Google" id="ProtNLM"/>
    </source>
</evidence>
<name>A0A7S4A6L3_9STRA</name>